<evidence type="ECO:0000313" key="2">
    <source>
        <dbReference type="Proteomes" id="UP001433508"/>
    </source>
</evidence>
<protein>
    <submittedName>
        <fullName evidence="1">Uncharacterized protein</fullName>
    </submittedName>
</protein>
<evidence type="ECO:0000313" key="1">
    <source>
        <dbReference type="EMBL" id="KAK9236088.1"/>
    </source>
</evidence>
<comment type="caution">
    <text evidence="1">The sequence shown here is derived from an EMBL/GenBank/DDBJ whole genome shotgun (WGS) entry which is preliminary data.</text>
</comment>
<accession>A0ACC3SWR7</accession>
<gene>
    <name evidence="1" type="ORF">V1525DRAFT_434064</name>
</gene>
<proteinExistence type="predicted"/>
<sequence>MTAQSGQMRFPFQFVCRVCNLFFVDCDANTRALFSRLTVLVMLAYALEAAWTRAFAIARNRCLCRGYNRHAQAHTDFCLRTDCDLWTRTAANYTRNGRWRGTAGWRSGGNTLTKTLCRSRRTHHGRCTCRSRATRCVVSNNARMTRGKVCVVRQRPPQVSVWEHVEPVGHGLPPNVLVIFDGGGGRVVEGIPSAINNEGKSSRPTNFNFMMSKLDFTTTDTVKVEDGLKLAILCYPRVYTYFISQRITKRNPMIQSHMSHWLR</sequence>
<dbReference type="Proteomes" id="UP001433508">
    <property type="component" value="Unassembled WGS sequence"/>
</dbReference>
<name>A0ACC3SWR7_LIPKO</name>
<organism evidence="1 2">
    <name type="scientific">Lipomyces kononenkoae</name>
    <name type="common">Yeast</name>
    <dbReference type="NCBI Taxonomy" id="34357"/>
    <lineage>
        <taxon>Eukaryota</taxon>
        <taxon>Fungi</taxon>
        <taxon>Dikarya</taxon>
        <taxon>Ascomycota</taxon>
        <taxon>Saccharomycotina</taxon>
        <taxon>Lipomycetes</taxon>
        <taxon>Lipomycetales</taxon>
        <taxon>Lipomycetaceae</taxon>
        <taxon>Lipomyces</taxon>
    </lineage>
</organism>
<dbReference type="EMBL" id="MU971396">
    <property type="protein sequence ID" value="KAK9236088.1"/>
    <property type="molecule type" value="Genomic_DNA"/>
</dbReference>
<keyword evidence="2" id="KW-1185">Reference proteome</keyword>
<reference evidence="2" key="1">
    <citation type="journal article" date="2024" name="Front. Bioeng. Biotechnol.">
        <title>Genome-scale model development and genomic sequencing of the oleaginous clade Lipomyces.</title>
        <authorList>
            <person name="Czajka J.J."/>
            <person name="Han Y."/>
            <person name="Kim J."/>
            <person name="Mondo S.J."/>
            <person name="Hofstad B.A."/>
            <person name="Robles A."/>
            <person name="Haridas S."/>
            <person name="Riley R."/>
            <person name="LaButti K."/>
            <person name="Pangilinan J."/>
            <person name="Andreopoulos W."/>
            <person name="Lipzen A."/>
            <person name="Yan J."/>
            <person name="Wang M."/>
            <person name="Ng V."/>
            <person name="Grigoriev I.V."/>
            <person name="Spatafora J.W."/>
            <person name="Magnuson J.K."/>
            <person name="Baker S.E."/>
            <person name="Pomraning K.R."/>
        </authorList>
    </citation>
    <scope>NUCLEOTIDE SEQUENCE [LARGE SCALE GENOMIC DNA]</scope>
    <source>
        <strain evidence="2">CBS 7786</strain>
    </source>
</reference>